<evidence type="ECO:0000313" key="4">
    <source>
        <dbReference type="Proteomes" id="UP000464577"/>
    </source>
</evidence>
<dbReference type="InterPro" id="IPR012788">
    <property type="entry name" value="Decarb_PcaC"/>
</dbReference>
<dbReference type="SUPFAM" id="SSF69118">
    <property type="entry name" value="AhpD-like"/>
    <property type="match status" value="1"/>
</dbReference>
<evidence type="ECO:0000313" key="3">
    <source>
        <dbReference type="EMBL" id="QHW00451.1"/>
    </source>
</evidence>
<dbReference type="GO" id="GO:0051920">
    <property type="term" value="F:peroxiredoxin activity"/>
    <property type="evidence" value="ECO:0007669"/>
    <property type="project" value="InterPro"/>
</dbReference>
<proteinExistence type="predicted"/>
<dbReference type="KEGG" id="senf:GJR95_37915"/>
<organism evidence="3 4">
    <name type="scientific">Spirosoma endbachense</name>
    <dbReference type="NCBI Taxonomy" id="2666025"/>
    <lineage>
        <taxon>Bacteria</taxon>
        <taxon>Pseudomonadati</taxon>
        <taxon>Bacteroidota</taxon>
        <taxon>Cytophagia</taxon>
        <taxon>Cytophagales</taxon>
        <taxon>Cytophagaceae</taxon>
        <taxon>Spirosoma</taxon>
    </lineage>
</organism>
<dbReference type="PANTHER" id="PTHR33570:SF2">
    <property type="entry name" value="CARBOXYMUCONOLACTONE DECARBOXYLASE-LIKE DOMAIN-CONTAINING PROTEIN"/>
    <property type="match status" value="1"/>
</dbReference>
<dbReference type="Proteomes" id="UP000464577">
    <property type="component" value="Chromosome"/>
</dbReference>
<dbReference type="Pfam" id="PF00561">
    <property type="entry name" value="Abhydrolase_1"/>
    <property type="match status" value="1"/>
</dbReference>
<dbReference type="EMBL" id="CP045997">
    <property type="protein sequence ID" value="QHW00451.1"/>
    <property type="molecule type" value="Genomic_DNA"/>
</dbReference>
<name>A0A6P1W965_9BACT</name>
<feature type="domain" description="Carboxymuconolactone decarboxylase-like" evidence="2">
    <location>
        <begin position="306"/>
        <end position="389"/>
    </location>
</feature>
<accession>A0A6P1W965</accession>
<dbReference type="InterPro" id="IPR029032">
    <property type="entry name" value="AhpD-like"/>
</dbReference>
<dbReference type="PANTHER" id="PTHR33570">
    <property type="entry name" value="4-CARBOXYMUCONOLACTONE DECARBOXYLASE FAMILY PROTEIN"/>
    <property type="match status" value="1"/>
</dbReference>
<dbReference type="EC" id="3.1.1.24" evidence="3"/>
<keyword evidence="3" id="KW-0378">Hydrolase</keyword>
<keyword evidence="4" id="KW-1185">Reference proteome</keyword>
<evidence type="ECO:0000259" key="2">
    <source>
        <dbReference type="Pfam" id="PF02627"/>
    </source>
</evidence>
<dbReference type="InterPro" id="IPR026968">
    <property type="entry name" value="PcaD/CatD"/>
</dbReference>
<dbReference type="SUPFAM" id="SSF53474">
    <property type="entry name" value="alpha/beta-Hydrolases"/>
    <property type="match status" value="1"/>
</dbReference>
<dbReference type="NCBIfam" id="TIGR02425">
    <property type="entry name" value="decarb_PcaC"/>
    <property type="match status" value="1"/>
</dbReference>
<dbReference type="GO" id="GO:0047570">
    <property type="term" value="F:3-oxoadipate enol-lactonase activity"/>
    <property type="evidence" value="ECO:0007669"/>
    <property type="project" value="UniProtKB-EC"/>
</dbReference>
<gene>
    <name evidence="3" type="primary">pcaD</name>
    <name evidence="3" type="ORF">GJR95_37915</name>
</gene>
<dbReference type="Gene3D" id="3.40.50.1820">
    <property type="entry name" value="alpha/beta hydrolase"/>
    <property type="match status" value="1"/>
</dbReference>
<reference evidence="3 4" key="1">
    <citation type="submission" date="2019-11" db="EMBL/GenBank/DDBJ databases">
        <title>Spirosoma endbachense sp. nov., isolated from a natural salt meadow.</title>
        <authorList>
            <person name="Rojas J."/>
            <person name="Ambika Manirajan B."/>
            <person name="Ratering S."/>
            <person name="Suarez C."/>
            <person name="Geissler-Plaum R."/>
            <person name="Schnell S."/>
        </authorList>
    </citation>
    <scope>NUCLEOTIDE SEQUENCE [LARGE SCALE GENOMIC DNA]</scope>
    <source>
        <strain evidence="3 4">I-24</strain>
    </source>
</reference>
<protein>
    <submittedName>
        <fullName evidence="3">3-oxoadipate enol-lactonase</fullName>
        <ecNumber evidence="3">3.1.1.24</ecNumber>
    </submittedName>
</protein>
<dbReference type="InterPro" id="IPR052512">
    <property type="entry name" value="4CMD/NDH-1_regulator"/>
</dbReference>
<dbReference type="GO" id="GO:0042952">
    <property type="term" value="P:beta-ketoadipate pathway"/>
    <property type="evidence" value="ECO:0007669"/>
    <property type="project" value="InterPro"/>
</dbReference>
<dbReference type="Gene3D" id="1.20.1290.10">
    <property type="entry name" value="AhpD-like"/>
    <property type="match status" value="1"/>
</dbReference>
<feature type="domain" description="AB hydrolase-1" evidence="1">
    <location>
        <begin position="22"/>
        <end position="241"/>
    </location>
</feature>
<dbReference type="Pfam" id="PF02627">
    <property type="entry name" value="CMD"/>
    <property type="match status" value="1"/>
</dbReference>
<dbReference type="NCBIfam" id="TIGR02427">
    <property type="entry name" value="protocat_pcaD"/>
    <property type="match status" value="1"/>
</dbReference>
<dbReference type="InterPro" id="IPR003779">
    <property type="entry name" value="CMD-like"/>
</dbReference>
<sequence>MAELVINGTPMHYQFDGLEQGPVVLFSNSLGADLTMWDGVADKLRAHFRMLRYDTRGHGQTPALASPISMADLGQDVIGLLDALKIQTIYFCGLSMGGLIGQWLAIHHPERISKLVLSNTAAKIGTSTTWNERIETVSQQGLSSIVDAVLSRWLTPEFRHANPDTLTRLLATFRANTDAGYLACCAAIRDTDLRDDIHRITAPTLIIAGTHDPVTTVADGQLIQKKITDAQLVELAAAHLSAVEVADAFAQALQEFLPKPIAEQKCLEWMLSDRATYDAGMAVRRDVLGSAHVDRANAGITDFNADFQDFITRYAWGEIWTRPGLSRHSRSLITLGMLIALNREAEFKMHVRAAFNNGVTVDEIKEVIMHSALYCGLPAANAAFHAASEILNEQRL</sequence>
<evidence type="ECO:0000259" key="1">
    <source>
        <dbReference type="Pfam" id="PF00561"/>
    </source>
</evidence>
<dbReference type="InterPro" id="IPR029058">
    <property type="entry name" value="AB_hydrolase_fold"/>
</dbReference>
<dbReference type="AlphaFoldDB" id="A0A6P1W965"/>
<dbReference type="InterPro" id="IPR000073">
    <property type="entry name" value="AB_hydrolase_1"/>
</dbReference>
<dbReference type="PRINTS" id="PR00111">
    <property type="entry name" value="ABHYDROLASE"/>
</dbReference>